<dbReference type="InterPro" id="IPR026134">
    <property type="entry name" value="MDFI/MDFIC"/>
</dbReference>
<evidence type="ECO:0000313" key="2">
    <source>
        <dbReference type="Proteomes" id="UP000245340"/>
    </source>
</evidence>
<dbReference type="Pfam" id="PF15316">
    <property type="entry name" value="MDFI"/>
    <property type="match status" value="1"/>
</dbReference>
<protein>
    <submittedName>
        <fullName evidence="3">Uncharacterized protein LOC101379234</fullName>
    </submittedName>
</protein>
<comment type="similarity">
    <text evidence="1">Belongs to the MDFI family.</text>
</comment>
<organism evidence="2 3">
    <name type="scientific">Odobenus rosmarus divergens</name>
    <name type="common">Pacific walrus</name>
    <dbReference type="NCBI Taxonomy" id="9708"/>
    <lineage>
        <taxon>Eukaryota</taxon>
        <taxon>Metazoa</taxon>
        <taxon>Chordata</taxon>
        <taxon>Craniata</taxon>
        <taxon>Vertebrata</taxon>
        <taxon>Euteleostomi</taxon>
        <taxon>Mammalia</taxon>
        <taxon>Eutheria</taxon>
        <taxon>Laurasiatheria</taxon>
        <taxon>Carnivora</taxon>
        <taxon>Caniformia</taxon>
        <taxon>Pinnipedia</taxon>
        <taxon>Odobenidae</taxon>
        <taxon>Odobenus</taxon>
    </lineage>
</organism>
<proteinExistence type="inferred from homology"/>
<dbReference type="Proteomes" id="UP000245340">
    <property type="component" value="Unplaced"/>
</dbReference>
<dbReference type="GO" id="GO:0010468">
    <property type="term" value="P:regulation of gene expression"/>
    <property type="evidence" value="ECO:0007669"/>
    <property type="project" value="UniProtKB-ARBA"/>
</dbReference>
<gene>
    <name evidence="3" type="primary">LOC101379234</name>
</gene>
<keyword evidence="2" id="KW-1185">Reference proteome</keyword>
<evidence type="ECO:0000313" key="3">
    <source>
        <dbReference type="RefSeq" id="XP_004404627.1"/>
    </source>
</evidence>
<evidence type="ECO:0000256" key="1">
    <source>
        <dbReference type="ARBA" id="ARBA00025778"/>
    </source>
</evidence>
<sequence length="265" mass="29967">MGGSESCLSMRIGLSREFLDDETGSKVQEMKLVKEMKWVQGWRNAGHPETTRKAAQSIARLLPCPVPWASSFGNTQMSETELEKIKVRTAELFENDKNNISWLKEDMQLTNEKHADEKPINAIIINSVSEFNITDGPAKETPSEKKLSESSTSLSSLEECQTKFSYLQTDTSVHQRDTDEECASLILTCLFCQFWDCLLMLPDTCETVCTNLCCPSHRYHHTSDESHARNGCNCNCGMDCSLFESCHETTECLELAMEISEICYR</sequence>
<dbReference type="RefSeq" id="XP_004404627.1">
    <property type="nucleotide sequence ID" value="XM_004404570.1"/>
</dbReference>
<dbReference type="AlphaFoldDB" id="A0A9B0GSZ6"/>
<name>A0A9B0GSZ6_ODORO</name>
<dbReference type="PANTHER" id="PTHR15304:SF2">
    <property type="entry name" value="MYOD FAMILY INHIBITOR DOMAIN-CONTAINING PROTEIN 2"/>
    <property type="match status" value="1"/>
</dbReference>
<reference evidence="3" key="1">
    <citation type="submission" date="2025-08" db="UniProtKB">
        <authorList>
            <consortium name="RefSeq"/>
        </authorList>
    </citation>
    <scope>IDENTIFICATION</scope>
</reference>
<dbReference type="PANTHER" id="PTHR15304">
    <property type="entry name" value="MYOD FAMILY INHIBITOR"/>
    <property type="match status" value="1"/>
</dbReference>
<accession>A0A9B0GSZ6</accession>